<protein>
    <recommendedName>
        <fullName evidence="3">SPRY domain-containing protein</fullName>
    </recommendedName>
</protein>
<evidence type="ECO:0008006" key="3">
    <source>
        <dbReference type="Google" id="ProtNLM"/>
    </source>
</evidence>
<evidence type="ECO:0000313" key="2">
    <source>
        <dbReference type="Proteomes" id="UP000324800"/>
    </source>
</evidence>
<accession>A0A5J4THL9</accession>
<dbReference type="EMBL" id="SNRW01031716">
    <property type="protein sequence ID" value="KAA6357240.1"/>
    <property type="molecule type" value="Genomic_DNA"/>
</dbReference>
<gene>
    <name evidence="1" type="ORF">EZS28_047233</name>
</gene>
<dbReference type="AlphaFoldDB" id="A0A5J4THL9"/>
<sequence length="190" mass="21890">MLITAADVTPQYFKVGINAKISFPKNWVVKLDNSVDTMVVFNRELDSGVWRFTAGARKLKLQFGIGIVDSKFPDIPHPYDQYSARNNNTICCIGSVPFIKGVAKYGAGCREIKQGDEVCAIVDLQSNPRTFCLEINREIQPFYMMNIPSRLKFTFIFSSNQDEWEFVALEELSHEIDLSRIDERRRFKYE</sequence>
<name>A0A5J4THL9_9EUKA</name>
<reference evidence="1 2" key="1">
    <citation type="submission" date="2019-03" db="EMBL/GenBank/DDBJ databases">
        <title>Single cell metagenomics reveals metabolic interactions within the superorganism composed of flagellate Streblomastix strix and complex community of Bacteroidetes bacteria on its surface.</title>
        <authorList>
            <person name="Treitli S.C."/>
            <person name="Kolisko M."/>
            <person name="Husnik F."/>
            <person name="Keeling P."/>
            <person name="Hampl V."/>
        </authorList>
    </citation>
    <scope>NUCLEOTIDE SEQUENCE [LARGE SCALE GENOMIC DNA]</scope>
    <source>
        <strain evidence="1">ST1C</strain>
    </source>
</reference>
<comment type="caution">
    <text evidence="1">The sequence shown here is derived from an EMBL/GenBank/DDBJ whole genome shotgun (WGS) entry which is preliminary data.</text>
</comment>
<organism evidence="1 2">
    <name type="scientific">Streblomastix strix</name>
    <dbReference type="NCBI Taxonomy" id="222440"/>
    <lineage>
        <taxon>Eukaryota</taxon>
        <taxon>Metamonada</taxon>
        <taxon>Preaxostyla</taxon>
        <taxon>Oxymonadida</taxon>
        <taxon>Streblomastigidae</taxon>
        <taxon>Streblomastix</taxon>
    </lineage>
</organism>
<evidence type="ECO:0000313" key="1">
    <source>
        <dbReference type="EMBL" id="KAA6357240.1"/>
    </source>
</evidence>
<dbReference type="Proteomes" id="UP000324800">
    <property type="component" value="Unassembled WGS sequence"/>
</dbReference>
<proteinExistence type="predicted"/>